<proteinExistence type="predicted"/>
<dbReference type="Proteomes" id="UP001500630">
    <property type="component" value="Unassembled WGS sequence"/>
</dbReference>
<name>A0ABP6ZS01_9ACTN</name>
<evidence type="ECO:0000313" key="2">
    <source>
        <dbReference type="Proteomes" id="UP001500630"/>
    </source>
</evidence>
<dbReference type="EMBL" id="BAABDQ010000054">
    <property type="protein sequence ID" value="GAA3616364.1"/>
    <property type="molecule type" value="Genomic_DNA"/>
</dbReference>
<sequence length="54" mass="5893">MTALPHSHIYGPSMFRMRVSPYGQAETTNLGRIQLDPEGEADFACGDLAEQANP</sequence>
<protein>
    <submittedName>
        <fullName evidence="1">Uncharacterized protein</fullName>
    </submittedName>
</protein>
<gene>
    <name evidence="1" type="ORF">GCM10022419_122100</name>
</gene>
<organism evidence="1 2">
    <name type="scientific">Nonomuraea rosea</name>
    <dbReference type="NCBI Taxonomy" id="638574"/>
    <lineage>
        <taxon>Bacteria</taxon>
        <taxon>Bacillati</taxon>
        <taxon>Actinomycetota</taxon>
        <taxon>Actinomycetes</taxon>
        <taxon>Streptosporangiales</taxon>
        <taxon>Streptosporangiaceae</taxon>
        <taxon>Nonomuraea</taxon>
    </lineage>
</organism>
<accession>A0ABP6ZS01</accession>
<evidence type="ECO:0000313" key="1">
    <source>
        <dbReference type="EMBL" id="GAA3616364.1"/>
    </source>
</evidence>
<comment type="caution">
    <text evidence="1">The sequence shown here is derived from an EMBL/GenBank/DDBJ whole genome shotgun (WGS) entry which is preliminary data.</text>
</comment>
<keyword evidence="2" id="KW-1185">Reference proteome</keyword>
<reference evidence="2" key="1">
    <citation type="journal article" date="2019" name="Int. J. Syst. Evol. Microbiol.">
        <title>The Global Catalogue of Microorganisms (GCM) 10K type strain sequencing project: providing services to taxonomists for standard genome sequencing and annotation.</title>
        <authorList>
            <consortium name="The Broad Institute Genomics Platform"/>
            <consortium name="The Broad Institute Genome Sequencing Center for Infectious Disease"/>
            <person name="Wu L."/>
            <person name="Ma J."/>
        </authorList>
    </citation>
    <scope>NUCLEOTIDE SEQUENCE [LARGE SCALE GENOMIC DNA]</scope>
    <source>
        <strain evidence="2">JCM 17326</strain>
    </source>
</reference>